<proteinExistence type="predicted"/>
<evidence type="ECO:0000256" key="1">
    <source>
        <dbReference type="SAM" id="MobiDB-lite"/>
    </source>
</evidence>
<accession>A0A0C9Z5B3</accession>
<sequence>MVTLTKIDLELHLAGLKFEQQQWLDFMGVTLLDPAEGLNSIKMAQELMQEKTNPLLEDPAAWQLVLQWAADNNLSFTNFLTEMEGKFQDRYKFNEWKTIFDQVFKASRDGTTIEVVRAAMTKHGVLNRPSVQDLSLQASSSDKLPPCNLAKPLGNPRAPYPQQSVQDQAGALPSF</sequence>
<reference evidence="3" key="2">
    <citation type="submission" date="2015-01" db="EMBL/GenBank/DDBJ databases">
        <title>Evolutionary Origins and Diversification of the Mycorrhizal Mutualists.</title>
        <authorList>
            <consortium name="DOE Joint Genome Institute"/>
            <consortium name="Mycorrhizal Genomics Consortium"/>
            <person name="Kohler A."/>
            <person name="Kuo A."/>
            <person name="Nagy L.G."/>
            <person name="Floudas D."/>
            <person name="Copeland A."/>
            <person name="Barry K.W."/>
            <person name="Cichocki N."/>
            <person name="Veneault-Fourrey C."/>
            <person name="LaButti K."/>
            <person name="Lindquist E.A."/>
            <person name="Lipzen A."/>
            <person name="Lundell T."/>
            <person name="Morin E."/>
            <person name="Murat C."/>
            <person name="Riley R."/>
            <person name="Ohm R."/>
            <person name="Sun H."/>
            <person name="Tunlid A."/>
            <person name="Henrissat B."/>
            <person name="Grigoriev I.V."/>
            <person name="Hibbett D.S."/>
            <person name="Martin F."/>
        </authorList>
    </citation>
    <scope>NUCLEOTIDE SEQUENCE [LARGE SCALE GENOMIC DNA]</scope>
    <source>
        <strain evidence="3">441</strain>
    </source>
</reference>
<dbReference type="AlphaFoldDB" id="A0A0C9Z5B3"/>
<dbReference type="OrthoDB" id="2689470at2759"/>
<organism evidence="2 3">
    <name type="scientific">Pisolithus microcarpus 441</name>
    <dbReference type="NCBI Taxonomy" id="765257"/>
    <lineage>
        <taxon>Eukaryota</taxon>
        <taxon>Fungi</taxon>
        <taxon>Dikarya</taxon>
        <taxon>Basidiomycota</taxon>
        <taxon>Agaricomycotina</taxon>
        <taxon>Agaricomycetes</taxon>
        <taxon>Agaricomycetidae</taxon>
        <taxon>Boletales</taxon>
        <taxon>Sclerodermatineae</taxon>
        <taxon>Pisolithaceae</taxon>
        <taxon>Pisolithus</taxon>
    </lineage>
</organism>
<reference evidence="2 3" key="1">
    <citation type="submission" date="2014-04" db="EMBL/GenBank/DDBJ databases">
        <authorList>
            <consortium name="DOE Joint Genome Institute"/>
            <person name="Kuo A."/>
            <person name="Kohler A."/>
            <person name="Costa M.D."/>
            <person name="Nagy L.G."/>
            <person name="Floudas D."/>
            <person name="Copeland A."/>
            <person name="Barry K.W."/>
            <person name="Cichocki N."/>
            <person name="Veneault-Fourrey C."/>
            <person name="LaButti K."/>
            <person name="Lindquist E.A."/>
            <person name="Lipzen A."/>
            <person name="Lundell T."/>
            <person name="Morin E."/>
            <person name="Murat C."/>
            <person name="Sun H."/>
            <person name="Tunlid A."/>
            <person name="Henrissat B."/>
            <person name="Grigoriev I.V."/>
            <person name="Hibbett D.S."/>
            <person name="Martin F."/>
            <person name="Nordberg H.P."/>
            <person name="Cantor M.N."/>
            <person name="Hua S.X."/>
        </authorList>
    </citation>
    <scope>NUCLEOTIDE SEQUENCE [LARGE SCALE GENOMIC DNA]</scope>
    <source>
        <strain evidence="2 3">441</strain>
    </source>
</reference>
<protein>
    <submittedName>
        <fullName evidence="2">Uncharacterized protein</fullName>
    </submittedName>
</protein>
<dbReference type="Proteomes" id="UP000054018">
    <property type="component" value="Unassembled WGS sequence"/>
</dbReference>
<evidence type="ECO:0000313" key="2">
    <source>
        <dbReference type="EMBL" id="KIK24311.1"/>
    </source>
</evidence>
<gene>
    <name evidence="2" type="ORF">PISMIDRAFT_10306</name>
</gene>
<feature type="region of interest" description="Disordered" evidence="1">
    <location>
        <begin position="136"/>
        <end position="175"/>
    </location>
</feature>
<dbReference type="EMBL" id="KN833717">
    <property type="protein sequence ID" value="KIK24311.1"/>
    <property type="molecule type" value="Genomic_DNA"/>
</dbReference>
<evidence type="ECO:0000313" key="3">
    <source>
        <dbReference type="Proteomes" id="UP000054018"/>
    </source>
</evidence>
<keyword evidence="3" id="KW-1185">Reference proteome</keyword>
<dbReference type="HOGENOM" id="CLU_1533173_0_0_1"/>
<name>A0A0C9Z5B3_9AGAM</name>